<dbReference type="Proteomes" id="UP000229498">
    <property type="component" value="Unassembled WGS sequence"/>
</dbReference>
<dbReference type="InterPro" id="IPR014718">
    <property type="entry name" value="GH-type_carb-bd"/>
</dbReference>
<dbReference type="RefSeq" id="WP_109795529.1">
    <property type="nucleotide sequence ID" value="NZ_PHIG01000029.1"/>
</dbReference>
<dbReference type="SUPFAM" id="SSF74650">
    <property type="entry name" value="Galactose mutarotase-like"/>
    <property type="match status" value="1"/>
</dbReference>
<dbReference type="FunFam" id="2.70.98.10:FF:000001">
    <property type="entry name" value="Glucans biosynthesis protein G"/>
    <property type="match status" value="1"/>
</dbReference>
<dbReference type="AlphaFoldDB" id="A0A2M9G3P5"/>
<dbReference type="PANTHER" id="PTHR30504">
    <property type="entry name" value="GLUCANS BIOSYNTHESIS PROTEIN"/>
    <property type="match status" value="1"/>
</dbReference>
<evidence type="ECO:0000256" key="5">
    <source>
        <dbReference type="ARBA" id="ARBA00022764"/>
    </source>
</evidence>
<dbReference type="InterPro" id="IPR011013">
    <property type="entry name" value="Gal_mutarotase_sf_dom"/>
</dbReference>
<evidence type="ECO:0000256" key="2">
    <source>
        <dbReference type="ARBA" id="ARBA00005001"/>
    </source>
</evidence>
<dbReference type="Pfam" id="PF04349">
    <property type="entry name" value="MdoG"/>
    <property type="match status" value="1"/>
</dbReference>
<organism evidence="7 8">
    <name type="scientific">Minwuia thermotolerans</name>
    <dbReference type="NCBI Taxonomy" id="2056226"/>
    <lineage>
        <taxon>Bacteria</taxon>
        <taxon>Pseudomonadati</taxon>
        <taxon>Pseudomonadota</taxon>
        <taxon>Alphaproteobacteria</taxon>
        <taxon>Minwuiales</taxon>
        <taxon>Minwuiaceae</taxon>
        <taxon>Minwuia</taxon>
    </lineage>
</organism>
<keyword evidence="4" id="KW-0732">Signal</keyword>
<protein>
    <submittedName>
        <fullName evidence="7">Glucan biosynthesis protein D</fullName>
    </submittedName>
</protein>
<evidence type="ECO:0000313" key="8">
    <source>
        <dbReference type="Proteomes" id="UP000229498"/>
    </source>
</evidence>
<dbReference type="Gene3D" id="2.70.98.10">
    <property type="match status" value="1"/>
</dbReference>
<dbReference type="PIRSF" id="PIRSF006281">
    <property type="entry name" value="MdoG"/>
    <property type="match status" value="1"/>
</dbReference>
<comment type="similarity">
    <text evidence="3">Belongs to the OpgD/OpgG family.</text>
</comment>
<name>A0A2M9G3P5_9PROT</name>
<sequence length="538" mass="59378">MDPEAGMDRGGGCAGAWHKSAGLPGIDETHPMPVSLLQSTRRDFIAALSAGLGLLAVPRALASQAAFSPQVVIEEAAALARRDFTPPERIPEALSRLDYSTYRGIRFRKSEAIWATAPSRFSVELFAPGFLYNEGVDLFLVEEGVALPVAASAATFETPRPEIAALLDRVRRFAGFRVHYPINRDDYPDEFLVFQGASYFRAVSKDQRYGLSARGLAVDVAEPGGEEFPTFRRFWIERPQKGASHVVIHALLDSRSLTGAYHFTVRPGDPTTMDVEATLFPRRTVEHVGLGALTSMFMHGPMDMDSRPDHRPAVHDSLGLAMLTGRGERIWRPLANPRTLQIAAFVDQSPKGFGLIQRERGFEAFQDLEARYELRPSAWVRPVGDWGRGHVVLVEIPSDSEANDNIVAYWRPAEPLLEGETYAYSWQVSFPDDVPPPPGLARVIRSAQGMAFESDEREIVIDYAPVPGLDPADLSLDVTCVPGVLRQATVHVNEITGGLRAAVRFDPSGQPLSEIRVQPKRDDVPVGETWLYRWTAEG</sequence>
<dbReference type="SUPFAM" id="SSF81296">
    <property type="entry name" value="E set domains"/>
    <property type="match status" value="1"/>
</dbReference>
<keyword evidence="5" id="KW-0574">Periplasm</keyword>
<comment type="subcellular location">
    <subcellularLocation>
        <location evidence="1">Periplasm</location>
    </subcellularLocation>
</comment>
<dbReference type="InterPro" id="IPR007444">
    <property type="entry name" value="Glucan_biosyn_MdoG_C"/>
</dbReference>
<accession>A0A2M9G3P5</accession>
<keyword evidence="8" id="KW-1185">Reference proteome</keyword>
<gene>
    <name evidence="7" type="ORF">CVT23_08120</name>
</gene>
<dbReference type="GO" id="GO:0030246">
    <property type="term" value="F:carbohydrate binding"/>
    <property type="evidence" value="ECO:0007669"/>
    <property type="project" value="InterPro"/>
</dbReference>
<dbReference type="OrthoDB" id="9777817at2"/>
<comment type="pathway">
    <text evidence="2">Glycan metabolism; osmoregulated periplasmic glucan (OPG) biosynthesis.</text>
</comment>
<evidence type="ECO:0000256" key="4">
    <source>
        <dbReference type="ARBA" id="ARBA00022729"/>
    </source>
</evidence>
<evidence type="ECO:0000256" key="3">
    <source>
        <dbReference type="ARBA" id="ARBA00009284"/>
    </source>
</evidence>
<reference evidence="7 8" key="1">
    <citation type="submission" date="2017-11" db="EMBL/GenBank/DDBJ databases">
        <title>Draft genome sequence of Rhizobiales bacterium SY3-13.</title>
        <authorList>
            <person name="Sun C."/>
        </authorList>
    </citation>
    <scope>NUCLEOTIDE SEQUENCE [LARGE SCALE GENOMIC DNA]</scope>
    <source>
        <strain evidence="7 8">SY3-13</strain>
    </source>
</reference>
<dbReference type="GO" id="GO:0051274">
    <property type="term" value="P:beta-glucan biosynthetic process"/>
    <property type="evidence" value="ECO:0007669"/>
    <property type="project" value="TreeGrafter"/>
</dbReference>
<evidence type="ECO:0000313" key="7">
    <source>
        <dbReference type="EMBL" id="PJK30333.1"/>
    </source>
</evidence>
<dbReference type="InterPro" id="IPR014438">
    <property type="entry name" value="Glucan_biosyn_MdoG/MdoD"/>
</dbReference>
<dbReference type="EMBL" id="PHIG01000029">
    <property type="protein sequence ID" value="PJK30333.1"/>
    <property type="molecule type" value="Genomic_DNA"/>
</dbReference>
<dbReference type="UniPathway" id="UPA00637"/>
<evidence type="ECO:0000256" key="1">
    <source>
        <dbReference type="ARBA" id="ARBA00004418"/>
    </source>
</evidence>
<dbReference type="GO" id="GO:0003824">
    <property type="term" value="F:catalytic activity"/>
    <property type="evidence" value="ECO:0007669"/>
    <property type="project" value="InterPro"/>
</dbReference>
<proteinExistence type="inferred from homology"/>
<dbReference type="InterPro" id="IPR014756">
    <property type="entry name" value="Ig_E-set"/>
</dbReference>
<comment type="caution">
    <text evidence="7">The sequence shown here is derived from an EMBL/GenBank/DDBJ whole genome shotgun (WGS) entry which is preliminary data.</text>
</comment>
<feature type="domain" description="Glucan biosynthesis periplasmic MdoG C-terminal" evidence="6">
    <location>
        <begin position="67"/>
        <end position="534"/>
    </location>
</feature>
<dbReference type="Gene3D" id="2.60.40.10">
    <property type="entry name" value="Immunoglobulins"/>
    <property type="match status" value="1"/>
</dbReference>
<dbReference type="GO" id="GO:0030288">
    <property type="term" value="C:outer membrane-bounded periplasmic space"/>
    <property type="evidence" value="ECO:0007669"/>
    <property type="project" value="TreeGrafter"/>
</dbReference>
<evidence type="ECO:0000259" key="6">
    <source>
        <dbReference type="Pfam" id="PF04349"/>
    </source>
</evidence>
<dbReference type="PANTHER" id="PTHR30504:SF2">
    <property type="entry name" value="GLUCANS BIOSYNTHESIS PROTEIN G"/>
    <property type="match status" value="1"/>
</dbReference>
<dbReference type="InterPro" id="IPR013783">
    <property type="entry name" value="Ig-like_fold"/>
</dbReference>